<dbReference type="Gene3D" id="2.60.40.1180">
    <property type="entry name" value="Golgi alpha-mannosidase II"/>
    <property type="match status" value="1"/>
</dbReference>
<dbReference type="InterPro" id="IPR013783">
    <property type="entry name" value="Ig-like_fold"/>
</dbReference>
<protein>
    <submittedName>
        <fullName evidence="3">Type I pullulanase</fullName>
        <ecNumber evidence="3">3.2.1.41</ecNumber>
    </submittedName>
</protein>
<dbReference type="GO" id="GO:0005975">
    <property type="term" value="P:carbohydrate metabolic process"/>
    <property type="evidence" value="ECO:0007669"/>
    <property type="project" value="InterPro"/>
</dbReference>
<keyword evidence="3" id="KW-0378">Hydrolase</keyword>
<evidence type="ECO:0000256" key="1">
    <source>
        <dbReference type="ARBA" id="ARBA00008061"/>
    </source>
</evidence>
<comment type="caution">
    <text evidence="3">The sequence shown here is derived from an EMBL/GenBank/DDBJ whole genome shotgun (WGS) entry which is preliminary data.</text>
</comment>
<keyword evidence="3" id="KW-0326">Glycosidase</keyword>
<evidence type="ECO:0000313" key="4">
    <source>
        <dbReference type="Proteomes" id="UP000783796"/>
    </source>
</evidence>
<dbReference type="PROSITE" id="PS51257">
    <property type="entry name" value="PROKAR_LIPOPROTEIN"/>
    <property type="match status" value="1"/>
</dbReference>
<dbReference type="SUPFAM" id="SSF51445">
    <property type="entry name" value="(Trans)glycosidases"/>
    <property type="match status" value="1"/>
</dbReference>
<dbReference type="PANTHER" id="PTHR43002">
    <property type="entry name" value="GLYCOGEN DEBRANCHING ENZYME"/>
    <property type="match status" value="1"/>
</dbReference>
<name>A0A948TB81_9BACT</name>
<dbReference type="AlphaFoldDB" id="A0A948TB81"/>
<dbReference type="Pfam" id="PF00128">
    <property type="entry name" value="Alpha-amylase"/>
    <property type="match status" value="2"/>
</dbReference>
<sequence>MIKLKQLMTLPLIVTTIGCGENNKFESYADYPSFASDWTEMVYTPESTNFMLWAPTAEAVRVNIFDEGIGSQAVNSVKMSREDNGQWTAEVDENLNGKFYTFNVCIDGKWLDDTPGVMAKAVGVNGKRAAILDLNSTDPEGWENDKRPELKSFNDIILYEMHHRDFSLDSLSGINNKGKFLALTEEGTKNIYGQTTGIDHLKELGITHVHILPSYDYASVDETKLDTPQYNWGYDPQNYNVPDGSYSTDPYKPEVRIREFKQMVQSLHKAGIRVIMDVVYNHTFNTDDSNFELTVPGYFYRQNEDGTFANGSGCGNETASDREMVRKYIVESVKHWVEEYHVDGFRFDLMGIHDIETMKAIRAELDKIDPTIFIYGEGWAAAAPKYPKEKLAMKANTWQMPGIAAFSDEFRDSLRGSWSDDTKGAFVTEGKGYESGVMFGIAAALPHPQLKEALKDYPASWTAQPTQMISYISCHDDHCIGDRLLITAPKADTKQRMRLLKLAETAVFTSQGVPFIFTGDELMRDKKGVKNSYNSPDSINVIDWRLKKQHNDSYEYIKGLIALRKAHPAFRLGTADKVYEHLEFINPGTEGVVAFRIKGQPEGEEWKDITVILNAGTKTAKVEVPEGTYRLVCYDGKISPEKGLKDSKGKTLAAAPQSATIAYRK</sequence>
<dbReference type="InterPro" id="IPR014756">
    <property type="entry name" value="Ig_E-set"/>
</dbReference>
<dbReference type="InterPro" id="IPR013780">
    <property type="entry name" value="Glyco_hydro_b"/>
</dbReference>
<comment type="similarity">
    <text evidence="1">Belongs to the glycosyl hydrolase 13 family.</text>
</comment>
<feature type="domain" description="Glycosyl hydrolase family 13 catalytic" evidence="2">
    <location>
        <begin position="178"/>
        <end position="564"/>
    </location>
</feature>
<dbReference type="NCBIfam" id="TIGR02104">
    <property type="entry name" value="pulA_typeI"/>
    <property type="match status" value="1"/>
</dbReference>
<evidence type="ECO:0000259" key="2">
    <source>
        <dbReference type="SMART" id="SM00642"/>
    </source>
</evidence>
<reference evidence="3" key="1">
    <citation type="journal article" date="2021" name="PeerJ">
        <title>Extensive microbial diversity within the chicken gut microbiome revealed by metagenomics and culture.</title>
        <authorList>
            <person name="Gilroy R."/>
            <person name="Ravi A."/>
            <person name="Getino M."/>
            <person name="Pursley I."/>
            <person name="Horton D.L."/>
            <person name="Alikhan N.F."/>
            <person name="Baker D."/>
            <person name="Gharbi K."/>
            <person name="Hall N."/>
            <person name="Watson M."/>
            <person name="Adriaenssens E.M."/>
            <person name="Foster-Nyarko E."/>
            <person name="Jarju S."/>
            <person name="Secka A."/>
            <person name="Antonio M."/>
            <person name="Oren A."/>
            <person name="Chaudhuri R.R."/>
            <person name="La Ragione R."/>
            <person name="Hildebrand F."/>
            <person name="Pallen M.J."/>
        </authorList>
    </citation>
    <scope>NUCLEOTIDE SEQUENCE</scope>
    <source>
        <strain evidence="3">G4-2901</strain>
    </source>
</reference>
<organism evidence="3 4">
    <name type="scientific">Candidatus Phocaeicola faecigallinarum</name>
    <dbReference type="NCBI Taxonomy" id="2838732"/>
    <lineage>
        <taxon>Bacteria</taxon>
        <taxon>Pseudomonadati</taxon>
        <taxon>Bacteroidota</taxon>
        <taxon>Bacteroidia</taxon>
        <taxon>Bacteroidales</taxon>
        <taxon>Bacteroidaceae</taxon>
        <taxon>Phocaeicola</taxon>
    </lineage>
</organism>
<dbReference type="InterPro" id="IPR011840">
    <property type="entry name" value="PulA_typeI"/>
</dbReference>
<dbReference type="EMBL" id="JAHLFW010000051">
    <property type="protein sequence ID" value="MBU3837817.1"/>
    <property type="molecule type" value="Genomic_DNA"/>
</dbReference>
<dbReference type="CDD" id="cd02860">
    <property type="entry name" value="E_set_Pullulanase"/>
    <property type="match status" value="1"/>
</dbReference>
<dbReference type="GO" id="GO:0051060">
    <property type="term" value="F:pullulanase activity"/>
    <property type="evidence" value="ECO:0007669"/>
    <property type="project" value="UniProtKB-EC"/>
</dbReference>
<evidence type="ECO:0000313" key="3">
    <source>
        <dbReference type="EMBL" id="MBU3837817.1"/>
    </source>
</evidence>
<dbReference type="InterPro" id="IPR006047">
    <property type="entry name" value="GH13_cat_dom"/>
</dbReference>
<dbReference type="Proteomes" id="UP000783796">
    <property type="component" value="Unassembled WGS sequence"/>
</dbReference>
<dbReference type="SMART" id="SM00642">
    <property type="entry name" value="Aamy"/>
    <property type="match status" value="1"/>
</dbReference>
<dbReference type="Gene3D" id="3.20.20.80">
    <property type="entry name" value="Glycosidases"/>
    <property type="match status" value="1"/>
</dbReference>
<dbReference type="InterPro" id="IPR017853">
    <property type="entry name" value="GH"/>
</dbReference>
<proteinExistence type="inferred from homology"/>
<dbReference type="Pfam" id="PF21653">
    <property type="entry name" value="pulA_all-beta"/>
    <property type="match status" value="1"/>
</dbReference>
<dbReference type="Pfam" id="PF02922">
    <property type="entry name" value="CBM_48"/>
    <property type="match status" value="1"/>
</dbReference>
<dbReference type="InterPro" id="IPR004193">
    <property type="entry name" value="Glyco_hydro_13_N"/>
</dbReference>
<dbReference type="Gene3D" id="2.60.40.10">
    <property type="entry name" value="Immunoglobulins"/>
    <property type="match status" value="1"/>
</dbReference>
<dbReference type="InterPro" id="IPR049117">
    <property type="entry name" value="pulA_all-beta"/>
</dbReference>
<dbReference type="CDD" id="cd11341">
    <property type="entry name" value="AmyAc_Pullulanase_LD-like"/>
    <property type="match status" value="1"/>
</dbReference>
<gene>
    <name evidence="3" type="primary">pulA</name>
    <name evidence="3" type="ORF">H9777_05795</name>
</gene>
<dbReference type="SUPFAM" id="SSF81296">
    <property type="entry name" value="E set domains"/>
    <property type="match status" value="1"/>
</dbReference>
<reference evidence="3" key="2">
    <citation type="submission" date="2021-04" db="EMBL/GenBank/DDBJ databases">
        <authorList>
            <person name="Gilroy R."/>
        </authorList>
    </citation>
    <scope>NUCLEOTIDE SEQUENCE</scope>
    <source>
        <strain evidence="3">G4-2901</strain>
    </source>
</reference>
<dbReference type="EC" id="3.2.1.41" evidence="3"/>
<accession>A0A948TB81</accession>